<gene>
    <name evidence="1" type="ORF">MNBD_BACTEROID06-711</name>
</gene>
<organism evidence="1">
    <name type="scientific">hydrothermal vent metagenome</name>
    <dbReference type="NCBI Taxonomy" id="652676"/>
    <lineage>
        <taxon>unclassified sequences</taxon>
        <taxon>metagenomes</taxon>
        <taxon>ecological metagenomes</taxon>
    </lineage>
</organism>
<proteinExistence type="predicted"/>
<name>A0A3B0UD20_9ZZZZ</name>
<dbReference type="EMBL" id="UOES01000075">
    <property type="protein sequence ID" value="VAW26213.1"/>
    <property type="molecule type" value="Genomic_DNA"/>
</dbReference>
<dbReference type="PROSITE" id="PS51257">
    <property type="entry name" value="PROKAR_LIPOPROTEIN"/>
    <property type="match status" value="1"/>
</dbReference>
<dbReference type="AlphaFoldDB" id="A0A3B0UD20"/>
<sequence>MKNMNLVAGILFLLLACTSSYASDKRELDTTIIKGNKEAPQILYMVPWQETKTSTKKEEQKLV</sequence>
<feature type="non-terminal residue" evidence="1">
    <location>
        <position position="63"/>
    </location>
</feature>
<protein>
    <submittedName>
        <fullName evidence="1">Uncharacterized protein</fullName>
    </submittedName>
</protein>
<evidence type="ECO:0000313" key="1">
    <source>
        <dbReference type="EMBL" id="VAW26213.1"/>
    </source>
</evidence>
<accession>A0A3B0UD20</accession>
<reference evidence="1" key="1">
    <citation type="submission" date="2018-06" db="EMBL/GenBank/DDBJ databases">
        <authorList>
            <person name="Zhirakovskaya E."/>
        </authorList>
    </citation>
    <scope>NUCLEOTIDE SEQUENCE</scope>
</reference>